<reference evidence="3" key="3">
    <citation type="submission" date="2025-04" db="UniProtKB">
        <authorList>
            <consortium name="RefSeq"/>
        </authorList>
    </citation>
    <scope>IDENTIFICATION</scope>
    <source>
        <strain evidence="3">CBS 781.70</strain>
    </source>
</reference>
<dbReference type="AlphaFoldDB" id="A0A6G1GGM5"/>
<protein>
    <submittedName>
        <fullName evidence="1 3">Uncharacterized protein</fullName>
    </submittedName>
</protein>
<dbReference type="RefSeq" id="XP_033538795.1">
    <property type="nucleotide sequence ID" value="XM_033678451.1"/>
</dbReference>
<sequence>MGGRDFRRFQGKVAKALAEKNTETARLKAELQRAENTISDLGGLASKKRKRVQPNLNERFVQI</sequence>
<evidence type="ECO:0000313" key="2">
    <source>
        <dbReference type="Proteomes" id="UP000504638"/>
    </source>
</evidence>
<evidence type="ECO:0000313" key="1">
    <source>
        <dbReference type="EMBL" id="KAF1817164.1"/>
    </source>
</evidence>
<dbReference type="GeneID" id="54419021"/>
<keyword evidence="2" id="KW-1185">Reference proteome</keyword>
<proteinExistence type="predicted"/>
<organism evidence="1">
    <name type="scientific">Eremomyces bilateralis CBS 781.70</name>
    <dbReference type="NCBI Taxonomy" id="1392243"/>
    <lineage>
        <taxon>Eukaryota</taxon>
        <taxon>Fungi</taxon>
        <taxon>Dikarya</taxon>
        <taxon>Ascomycota</taxon>
        <taxon>Pezizomycotina</taxon>
        <taxon>Dothideomycetes</taxon>
        <taxon>Dothideomycetes incertae sedis</taxon>
        <taxon>Eremomycetales</taxon>
        <taxon>Eremomycetaceae</taxon>
        <taxon>Eremomyces</taxon>
    </lineage>
</organism>
<dbReference type="EMBL" id="ML975149">
    <property type="protein sequence ID" value="KAF1817164.1"/>
    <property type="molecule type" value="Genomic_DNA"/>
</dbReference>
<reference evidence="1 3" key="1">
    <citation type="submission" date="2020-01" db="EMBL/GenBank/DDBJ databases">
        <authorList>
            <consortium name="DOE Joint Genome Institute"/>
            <person name="Haridas S."/>
            <person name="Albert R."/>
            <person name="Binder M."/>
            <person name="Bloem J."/>
            <person name="Labutti K."/>
            <person name="Salamov A."/>
            <person name="Andreopoulos B."/>
            <person name="Baker S.E."/>
            <person name="Barry K."/>
            <person name="Bills G."/>
            <person name="Bluhm B.H."/>
            <person name="Cannon C."/>
            <person name="Castanera R."/>
            <person name="Culley D.E."/>
            <person name="Daum C."/>
            <person name="Ezra D."/>
            <person name="Gonzalez J.B."/>
            <person name="Henrissat B."/>
            <person name="Kuo A."/>
            <person name="Liang C."/>
            <person name="Lipzen A."/>
            <person name="Lutzoni F."/>
            <person name="Magnuson J."/>
            <person name="Mondo S."/>
            <person name="Nolan M."/>
            <person name="Ohm R."/>
            <person name="Pangilinan J."/>
            <person name="Park H.-J."/>
            <person name="Ramirez L."/>
            <person name="Alfaro M."/>
            <person name="Sun H."/>
            <person name="Tritt A."/>
            <person name="Yoshinaga Y."/>
            <person name="Zwiers L.-H."/>
            <person name="Turgeon B.G."/>
            <person name="Goodwin S.B."/>
            <person name="Spatafora J.W."/>
            <person name="Crous P.W."/>
            <person name="Grigoriev I.V."/>
        </authorList>
    </citation>
    <scope>NUCLEOTIDE SEQUENCE</scope>
    <source>
        <strain evidence="1 3">CBS 781.70</strain>
    </source>
</reference>
<evidence type="ECO:0000313" key="3">
    <source>
        <dbReference type="RefSeq" id="XP_033538795.1"/>
    </source>
</evidence>
<accession>A0A6G1GGM5</accession>
<dbReference type="Proteomes" id="UP000504638">
    <property type="component" value="Unplaced"/>
</dbReference>
<gene>
    <name evidence="1 3" type="ORF">P152DRAFT_453761</name>
</gene>
<feature type="non-terminal residue" evidence="1">
    <location>
        <position position="63"/>
    </location>
</feature>
<reference evidence="3" key="2">
    <citation type="submission" date="2020-04" db="EMBL/GenBank/DDBJ databases">
        <authorList>
            <consortium name="NCBI Genome Project"/>
        </authorList>
    </citation>
    <scope>NUCLEOTIDE SEQUENCE</scope>
    <source>
        <strain evidence="3">CBS 781.70</strain>
    </source>
</reference>
<name>A0A6G1GGM5_9PEZI</name>